<dbReference type="GO" id="GO:0016020">
    <property type="term" value="C:membrane"/>
    <property type="evidence" value="ECO:0007669"/>
    <property type="project" value="UniProtKB-SubCell"/>
</dbReference>
<dbReference type="STRING" id="1903179.BI347_00730"/>
<dbReference type="EMBL" id="MKCT01000001">
    <property type="protein sequence ID" value="OHX21730.1"/>
    <property type="molecule type" value="Genomic_DNA"/>
</dbReference>
<evidence type="ECO:0000256" key="3">
    <source>
        <dbReference type="ARBA" id="ARBA00022989"/>
    </source>
</evidence>
<dbReference type="InterPro" id="IPR006189">
    <property type="entry name" value="CHASE_dom"/>
</dbReference>
<reference evidence="10 11" key="1">
    <citation type="submission" date="2016-09" db="EMBL/GenBank/DDBJ databases">
        <title>Chromobacterium muskegensis sp. nov., an insecticidal bacterium isolated from Sphagnum bogs.</title>
        <authorList>
            <person name="Sparks M.E."/>
            <person name="Blackburn M.B."/>
            <person name="Gundersen-Rindal D.E."/>
            <person name="Mitchell A."/>
            <person name="Farrar R."/>
            <person name="Kuhar D."/>
        </authorList>
    </citation>
    <scope>NUCLEOTIDE SEQUENCE [LARGE SCALE GENOMIC DNA]</scope>
    <source>
        <strain evidence="9 11">14B-1</strain>
        <strain evidence="8 10">37-2</strain>
    </source>
</reference>
<dbReference type="Gene3D" id="3.30.450.350">
    <property type="entry name" value="CHASE domain"/>
    <property type="match status" value="1"/>
</dbReference>
<evidence type="ECO:0000313" key="8">
    <source>
        <dbReference type="EMBL" id="OHX12185.1"/>
    </source>
</evidence>
<comment type="caution">
    <text evidence="8">The sequence shown here is derived from an EMBL/GenBank/DDBJ whole genome shotgun (WGS) entry which is preliminary data.</text>
</comment>
<dbReference type="Gene3D" id="3.30.70.270">
    <property type="match status" value="1"/>
</dbReference>
<dbReference type="PROSITE" id="PS50839">
    <property type="entry name" value="CHASE"/>
    <property type="match status" value="1"/>
</dbReference>
<dbReference type="InterPro" id="IPR042240">
    <property type="entry name" value="CHASE_sf"/>
</dbReference>
<dbReference type="SMART" id="SM01079">
    <property type="entry name" value="CHASE"/>
    <property type="match status" value="1"/>
</dbReference>
<dbReference type="InterPro" id="IPR052163">
    <property type="entry name" value="DGC-Regulatory_Protein"/>
</dbReference>
<dbReference type="Proteomes" id="UP000180280">
    <property type="component" value="Unassembled WGS sequence"/>
</dbReference>
<dbReference type="InterPro" id="IPR029787">
    <property type="entry name" value="Nucleotide_cyclase"/>
</dbReference>
<dbReference type="EMBL" id="MKCS01000001">
    <property type="protein sequence ID" value="OHX12185.1"/>
    <property type="molecule type" value="Genomic_DNA"/>
</dbReference>
<evidence type="ECO:0000256" key="1">
    <source>
        <dbReference type="ARBA" id="ARBA00004370"/>
    </source>
</evidence>
<dbReference type="GO" id="GO:0003824">
    <property type="term" value="F:catalytic activity"/>
    <property type="evidence" value="ECO:0007669"/>
    <property type="project" value="UniProtKB-ARBA"/>
</dbReference>
<evidence type="ECO:0000256" key="5">
    <source>
        <dbReference type="SAM" id="Phobius"/>
    </source>
</evidence>
<dbReference type="Pfam" id="PF00990">
    <property type="entry name" value="GGDEF"/>
    <property type="match status" value="1"/>
</dbReference>
<dbReference type="CDD" id="cd01949">
    <property type="entry name" value="GGDEF"/>
    <property type="match status" value="1"/>
</dbReference>
<feature type="domain" description="GGDEF" evidence="7">
    <location>
        <begin position="375"/>
        <end position="507"/>
    </location>
</feature>
<dbReference type="PANTHER" id="PTHR46663:SF2">
    <property type="entry name" value="GGDEF DOMAIN-CONTAINING PROTEIN"/>
    <property type="match status" value="1"/>
</dbReference>
<protein>
    <recommendedName>
        <fullName evidence="12">GGDEF domain-containing protein</fullName>
    </recommendedName>
</protein>
<feature type="domain" description="CHASE" evidence="6">
    <location>
        <begin position="85"/>
        <end position="201"/>
    </location>
</feature>
<keyword evidence="3 5" id="KW-1133">Transmembrane helix</keyword>
<dbReference type="SUPFAM" id="SSF55073">
    <property type="entry name" value="Nucleotide cyclase"/>
    <property type="match status" value="1"/>
</dbReference>
<evidence type="ECO:0000256" key="2">
    <source>
        <dbReference type="ARBA" id="ARBA00022692"/>
    </source>
</evidence>
<dbReference type="GO" id="GO:0007165">
    <property type="term" value="P:signal transduction"/>
    <property type="evidence" value="ECO:0007669"/>
    <property type="project" value="UniProtKB-ARBA"/>
</dbReference>
<evidence type="ECO:0000259" key="6">
    <source>
        <dbReference type="PROSITE" id="PS50839"/>
    </source>
</evidence>
<dbReference type="AlphaFoldDB" id="A0A1S1WYA2"/>
<evidence type="ECO:0000256" key="4">
    <source>
        <dbReference type="ARBA" id="ARBA00023136"/>
    </source>
</evidence>
<dbReference type="Pfam" id="PF03924">
    <property type="entry name" value="CHASE"/>
    <property type="match status" value="1"/>
</dbReference>
<evidence type="ECO:0000313" key="10">
    <source>
        <dbReference type="Proteomes" id="UP000180088"/>
    </source>
</evidence>
<evidence type="ECO:0000313" key="9">
    <source>
        <dbReference type="EMBL" id="OHX21730.1"/>
    </source>
</evidence>
<dbReference type="InterPro" id="IPR043128">
    <property type="entry name" value="Rev_trsase/Diguanyl_cyclase"/>
</dbReference>
<proteinExistence type="predicted"/>
<dbReference type="NCBIfam" id="TIGR00254">
    <property type="entry name" value="GGDEF"/>
    <property type="match status" value="1"/>
</dbReference>
<keyword evidence="4 5" id="KW-0472">Membrane</keyword>
<keyword evidence="11" id="KW-1185">Reference proteome</keyword>
<dbReference type="PANTHER" id="PTHR46663">
    <property type="entry name" value="DIGUANYLATE CYCLASE DGCT-RELATED"/>
    <property type="match status" value="1"/>
</dbReference>
<dbReference type="InterPro" id="IPR000160">
    <property type="entry name" value="GGDEF_dom"/>
</dbReference>
<evidence type="ECO:0000259" key="7">
    <source>
        <dbReference type="PROSITE" id="PS50887"/>
    </source>
</evidence>
<evidence type="ECO:0008006" key="12">
    <source>
        <dbReference type="Google" id="ProtNLM"/>
    </source>
</evidence>
<comment type="subcellular location">
    <subcellularLocation>
        <location evidence="1">Membrane</location>
    </subcellularLocation>
</comment>
<dbReference type="Proteomes" id="UP000180088">
    <property type="component" value="Unassembled WGS sequence"/>
</dbReference>
<name>A0A1S1WYA2_9NEIS</name>
<keyword evidence="2 5" id="KW-0812">Transmembrane</keyword>
<gene>
    <name evidence="9" type="ORF">BI344_04280</name>
    <name evidence="8" type="ORF">BI347_00730</name>
</gene>
<dbReference type="SMART" id="SM00267">
    <property type="entry name" value="GGDEF"/>
    <property type="match status" value="1"/>
</dbReference>
<organism evidence="8 10">
    <name type="scientific">Chromobacterium sphagni</name>
    <dbReference type="NCBI Taxonomy" id="1903179"/>
    <lineage>
        <taxon>Bacteria</taxon>
        <taxon>Pseudomonadati</taxon>
        <taxon>Pseudomonadota</taxon>
        <taxon>Betaproteobacteria</taxon>
        <taxon>Neisseriales</taxon>
        <taxon>Chromobacteriaceae</taxon>
        <taxon>Chromobacterium</taxon>
    </lineage>
</organism>
<feature type="transmembrane region" description="Helical" evidence="5">
    <location>
        <begin position="306"/>
        <end position="328"/>
    </location>
</feature>
<sequence>MQARLVYAGCMALWLILSALAALSIASRSLLGAEQQFNNQSQQLTEQLKQRLLTNETVLDSYATFSALDHRNEIRQKHPFVLQLLRRYPQITTLAHIERVPQSRIDGYNRQLQREYGAGYRLRAYARPSAARPLPAQDEYFPLMFAEPQSQGNLQLVGMDASQQPQLREALQETLNSGRTTLSRQLRLPDGEAGYVLLRSIDKHQASGPLELQPRHFAMLFIRADSLLPPDLILPPGMAVSVRHRDDPLRPPGGQALLLGNSHPDALERLLFPRLETSQLLGGAGQPLRFTLSWQQGWAQIGLFEWVVWLLLSLLLGSGLALASYSFVRSNNSRRLRESQLFHLANHDRLTGLANRNLFYDRLQHAISRVDRSGKRLALLFLDLDRFKPVNDTYGHIAGDRVLQLIAARIQDVIRNEDTVARLGGDEFVILMEDIESNREADKVVARLKQAIQMPYPVDQHRIMVGVSIGIAYYPEDGLLIDELLAVADRKMYGNKQSPNRQSETVA</sequence>
<dbReference type="FunFam" id="3.30.70.270:FF:000001">
    <property type="entry name" value="Diguanylate cyclase domain protein"/>
    <property type="match status" value="1"/>
</dbReference>
<evidence type="ECO:0000313" key="11">
    <source>
        <dbReference type="Proteomes" id="UP000180280"/>
    </source>
</evidence>
<accession>A0A1S1WYA2</accession>
<dbReference type="PROSITE" id="PS50887">
    <property type="entry name" value="GGDEF"/>
    <property type="match status" value="1"/>
</dbReference>